<feature type="chain" id="PRO_5047285550" description="Secreted protein" evidence="1">
    <location>
        <begin position="30"/>
        <end position="194"/>
    </location>
</feature>
<keyword evidence="1" id="KW-0732">Signal</keyword>
<evidence type="ECO:0000313" key="2">
    <source>
        <dbReference type="EMBL" id="KAH7025379.1"/>
    </source>
</evidence>
<sequence length="194" mass="21136">MRGGIFWFVHNIGAFCFPLAACACQSVCGESVCARYCVISVFPFSGSYLGTTCVAIADTPQLSYRMDSHVLCSDVLMCGCRDRERAWYVHREKTSERGAGKAERRVSFNAGFDATPSLAANFLGSTSVGILVAHFLFCSFSPKSKTVFICSSVSFPCYPFARLVLCTLQVGLRERPALSALVSEGPYPPGIFFL</sequence>
<dbReference type="Proteomes" id="UP000774617">
    <property type="component" value="Unassembled WGS sequence"/>
</dbReference>
<protein>
    <recommendedName>
        <fullName evidence="4">Secreted protein</fullName>
    </recommendedName>
</protein>
<evidence type="ECO:0008006" key="4">
    <source>
        <dbReference type="Google" id="ProtNLM"/>
    </source>
</evidence>
<dbReference type="PROSITE" id="PS51257">
    <property type="entry name" value="PROKAR_LIPOPROTEIN"/>
    <property type="match status" value="1"/>
</dbReference>
<name>A0ABQ8FT57_9PEZI</name>
<feature type="signal peptide" evidence="1">
    <location>
        <begin position="1"/>
        <end position="29"/>
    </location>
</feature>
<keyword evidence="3" id="KW-1185">Reference proteome</keyword>
<accession>A0ABQ8FT57</accession>
<comment type="caution">
    <text evidence="2">The sequence shown here is derived from an EMBL/GenBank/DDBJ whole genome shotgun (WGS) entry which is preliminary data.</text>
</comment>
<evidence type="ECO:0000313" key="3">
    <source>
        <dbReference type="Proteomes" id="UP000774617"/>
    </source>
</evidence>
<evidence type="ECO:0000256" key="1">
    <source>
        <dbReference type="SAM" id="SignalP"/>
    </source>
</evidence>
<organism evidence="2 3">
    <name type="scientific">Macrophomina phaseolina</name>
    <dbReference type="NCBI Taxonomy" id="35725"/>
    <lineage>
        <taxon>Eukaryota</taxon>
        <taxon>Fungi</taxon>
        <taxon>Dikarya</taxon>
        <taxon>Ascomycota</taxon>
        <taxon>Pezizomycotina</taxon>
        <taxon>Dothideomycetes</taxon>
        <taxon>Dothideomycetes incertae sedis</taxon>
        <taxon>Botryosphaeriales</taxon>
        <taxon>Botryosphaeriaceae</taxon>
        <taxon>Macrophomina</taxon>
    </lineage>
</organism>
<dbReference type="EMBL" id="JAGTJR010000060">
    <property type="protein sequence ID" value="KAH7025379.1"/>
    <property type="molecule type" value="Genomic_DNA"/>
</dbReference>
<proteinExistence type="predicted"/>
<gene>
    <name evidence="2" type="ORF">B0J12DRAFT_384663</name>
</gene>
<reference evidence="2 3" key="1">
    <citation type="journal article" date="2021" name="Nat. Commun.">
        <title>Genetic determinants of endophytism in the Arabidopsis root mycobiome.</title>
        <authorList>
            <person name="Mesny F."/>
            <person name="Miyauchi S."/>
            <person name="Thiergart T."/>
            <person name="Pickel B."/>
            <person name="Atanasova L."/>
            <person name="Karlsson M."/>
            <person name="Huettel B."/>
            <person name="Barry K.W."/>
            <person name="Haridas S."/>
            <person name="Chen C."/>
            <person name="Bauer D."/>
            <person name="Andreopoulos W."/>
            <person name="Pangilinan J."/>
            <person name="LaButti K."/>
            <person name="Riley R."/>
            <person name="Lipzen A."/>
            <person name="Clum A."/>
            <person name="Drula E."/>
            <person name="Henrissat B."/>
            <person name="Kohler A."/>
            <person name="Grigoriev I.V."/>
            <person name="Martin F.M."/>
            <person name="Hacquard S."/>
        </authorList>
    </citation>
    <scope>NUCLEOTIDE SEQUENCE [LARGE SCALE GENOMIC DNA]</scope>
    <source>
        <strain evidence="2 3">MPI-SDFR-AT-0080</strain>
    </source>
</reference>